<gene>
    <name evidence="4" type="ORF">IW254_000361</name>
</gene>
<sequence length="357" mass="38143">MTRTLRPAAIVTLIAIVVMSFAVLVPRAFSNDYANTVEGIDVSNHNHPGGVAIDWKTVSATQGFAIVKATESTGFVNPSYAQDVESARANGLEVGAYHFARPGIDARAQARHFANVIKSGPANTLPPVLDLEVDEGLSAAQLQQWTRDFMDELKKLTGRTPILYTYKYFWIGKMANTTEFAEFPLWLAAYQTSPPAPVGGWDRVDIWQRSGSGRVAGVPTIVDMNLFNGDKNQLKAFAAGNNEAAGGQFAQLRTQTAPNSAIEEGLAVLEKDNTALVGAILGLATGVLSAPQVAELAKAFGFSDYDAANIAEDVTKLLASGKLPIDDLNNMLIGKYSVGDLLILLHNSTKDGEGSSE</sequence>
<keyword evidence="2" id="KW-0378">Hydrolase</keyword>
<dbReference type="CDD" id="cd00599">
    <property type="entry name" value="GH25_muramidase"/>
    <property type="match status" value="1"/>
</dbReference>
<comment type="caution">
    <text evidence="4">The sequence shown here is derived from an EMBL/GenBank/DDBJ whole genome shotgun (WGS) entry which is preliminary data.</text>
</comment>
<evidence type="ECO:0000256" key="3">
    <source>
        <dbReference type="ARBA" id="ARBA00023295"/>
    </source>
</evidence>
<name>A0A931GRV0_9CORY</name>
<dbReference type="Pfam" id="PF01183">
    <property type="entry name" value="Glyco_hydro_25"/>
    <property type="match status" value="1"/>
</dbReference>
<dbReference type="Proteomes" id="UP000658613">
    <property type="component" value="Unassembled WGS sequence"/>
</dbReference>
<dbReference type="InterPro" id="IPR017853">
    <property type="entry name" value="GH"/>
</dbReference>
<dbReference type="GO" id="GO:0016052">
    <property type="term" value="P:carbohydrate catabolic process"/>
    <property type="evidence" value="ECO:0007669"/>
    <property type="project" value="TreeGrafter"/>
</dbReference>
<dbReference type="GO" id="GO:0003796">
    <property type="term" value="F:lysozyme activity"/>
    <property type="evidence" value="ECO:0007669"/>
    <property type="project" value="InterPro"/>
</dbReference>
<evidence type="ECO:0000313" key="4">
    <source>
        <dbReference type="EMBL" id="MBG6121392.1"/>
    </source>
</evidence>
<dbReference type="InterPro" id="IPR002053">
    <property type="entry name" value="Glyco_hydro_25"/>
</dbReference>
<accession>A0A931GRV0</accession>
<evidence type="ECO:0000256" key="2">
    <source>
        <dbReference type="ARBA" id="ARBA00022801"/>
    </source>
</evidence>
<dbReference type="GO" id="GO:0009253">
    <property type="term" value="P:peptidoglycan catabolic process"/>
    <property type="evidence" value="ECO:0007669"/>
    <property type="project" value="InterPro"/>
</dbReference>
<dbReference type="AlphaFoldDB" id="A0A931GRV0"/>
<dbReference type="InterPro" id="IPR018077">
    <property type="entry name" value="Glyco_hydro_fam25_subgr"/>
</dbReference>
<protein>
    <submittedName>
        <fullName evidence="4">GH25 family lysozyme M1 (1,4-beta-N-acetylmuramidase)</fullName>
    </submittedName>
</protein>
<proteinExistence type="inferred from homology"/>
<dbReference type="SUPFAM" id="SSF51445">
    <property type="entry name" value="(Trans)glycosidases"/>
    <property type="match status" value="1"/>
</dbReference>
<dbReference type="SMART" id="SM00641">
    <property type="entry name" value="Glyco_25"/>
    <property type="match status" value="1"/>
</dbReference>
<dbReference type="PANTHER" id="PTHR34135">
    <property type="entry name" value="LYSOZYME"/>
    <property type="match status" value="1"/>
</dbReference>
<keyword evidence="5" id="KW-1185">Reference proteome</keyword>
<dbReference type="EMBL" id="JADOUE010000001">
    <property type="protein sequence ID" value="MBG6121392.1"/>
    <property type="molecule type" value="Genomic_DNA"/>
</dbReference>
<dbReference type="GO" id="GO:0016998">
    <property type="term" value="P:cell wall macromolecule catabolic process"/>
    <property type="evidence" value="ECO:0007669"/>
    <property type="project" value="InterPro"/>
</dbReference>
<comment type="similarity">
    <text evidence="1">Belongs to the glycosyl hydrolase 25 family.</text>
</comment>
<dbReference type="PANTHER" id="PTHR34135:SF2">
    <property type="entry name" value="LYSOZYME"/>
    <property type="match status" value="1"/>
</dbReference>
<evidence type="ECO:0000313" key="5">
    <source>
        <dbReference type="Proteomes" id="UP000658613"/>
    </source>
</evidence>
<dbReference type="RefSeq" id="WP_196823961.1">
    <property type="nucleotide sequence ID" value="NZ_CP046980.1"/>
</dbReference>
<dbReference type="Gene3D" id="3.20.20.80">
    <property type="entry name" value="Glycosidases"/>
    <property type="match status" value="1"/>
</dbReference>
<dbReference type="PROSITE" id="PS51904">
    <property type="entry name" value="GLYCOSYL_HYDROL_F25_2"/>
    <property type="match status" value="1"/>
</dbReference>
<keyword evidence="3" id="KW-0326">Glycosidase</keyword>
<reference evidence="4" key="1">
    <citation type="submission" date="2020-11" db="EMBL/GenBank/DDBJ databases">
        <title>Sequencing the genomes of 1000 actinobacteria strains.</title>
        <authorList>
            <person name="Klenk H.-P."/>
        </authorList>
    </citation>
    <scope>NUCLEOTIDE SEQUENCE</scope>
    <source>
        <strain evidence="4">DSM 45632</strain>
    </source>
</reference>
<organism evidence="4 5">
    <name type="scientific">Corynebacterium aquatimens</name>
    <dbReference type="NCBI Taxonomy" id="1190508"/>
    <lineage>
        <taxon>Bacteria</taxon>
        <taxon>Bacillati</taxon>
        <taxon>Actinomycetota</taxon>
        <taxon>Actinomycetes</taxon>
        <taxon>Mycobacteriales</taxon>
        <taxon>Corynebacteriaceae</taxon>
        <taxon>Corynebacterium</taxon>
    </lineage>
</organism>
<evidence type="ECO:0000256" key="1">
    <source>
        <dbReference type="ARBA" id="ARBA00010646"/>
    </source>
</evidence>